<dbReference type="InterPro" id="IPR013249">
    <property type="entry name" value="RNA_pol_sigma70_r4_t2"/>
</dbReference>
<dbReference type="PANTHER" id="PTHR43133">
    <property type="entry name" value="RNA POLYMERASE ECF-TYPE SIGMA FACTO"/>
    <property type="match status" value="1"/>
</dbReference>
<dbReference type="InterPro" id="IPR039425">
    <property type="entry name" value="RNA_pol_sigma-70-like"/>
</dbReference>
<dbReference type="Pfam" id="PF04542">
    <property type="entry name" value="Sigma70_r2"/>
    <property type="match status" value="1"/>
</dbReference>
<evidence type="ECO:0000259" key="6">
    <source>
        <dbReference type="Pfam" id="PF08281"/>
    </source>
</evidence>
<dbReference type="InterPro" id="IPR007627">
    <property type="entry name" value="RNA_pol_sigma70_r2"/>
</dbReference>
<evidence type="ECO:0000313" key="8">
    <source>
        <dbReference type="Proteomes" id="UP000238375"/>
    </source>
</evidence>
<feature type="domain" description="RNA polymerase sigma factor 70 region 4 type 2" evidence="6">
    <location>
        <begin position="126"/>
        <end position="172"/>
    </location>
</feature>
<name>A0A2T0RL52_9BACT</name>
<dbReference type="SUPFAM" id="SSF88946">
    <property type="entry name" value="Sigma2 domain of RNA polymerase sigma factors"/>
    <property type="match status" value="1"/>
</dbReference>
<dbReference type="InterPro" id="IPR014284">
    <property type="entry name" value="RNA_pol_sigma-70_dom"/>
</dbReference>
<evidence type="ECO:0000313" key="7">
    <source>
        <dbReference type="EMBL" id="PRY21925.1"/>
    </source>
</evidence>
<dbReference type="GO" id="GO:0003677">
    <property type="term" value="F:DNA binding"/>
    <property type="evidence" value="ECO:0007669"/>
    <property type="project" value="InterPro"/>
</dbReference>
<dbReference type="Pfam" id="PF08281">
    <property type="entry name" value="Sigma70_r4_2"/>
    <property type="match status" value="1"/>
</dbReference>
<dbReference type="AlphaFoldDB" id="A0A2T0RL52"/>
<keyword evidence="4" id="KW-0804">Transcription</keyword>
<dbReference type="SUPFAM" id="SSF88659">
    <property type="entry name" value="Sigma3 and sigma4 domains of RNA polymerase sigma factors"/>
    <property type="match status" value="1"/>
</dbReference>
<dbReference type="InterPro" id="IPR036388">
    <property type="entry name" value="WH-like_DNA-bd_sf"/>
</dbReference>
<dbReference type="Proteomes" id="UP000238375">
    <property type="component" value="Unassembled WGS sequence"/>
</dbReference>
<proteinExistence type="inferred from homology"/>
<accession>A0A2T0RL52</accession>
<dbReference type="NCBIfam" id="TIGR02937">
    <property type="entry name" value="sigma70-ECF"/>
    <property type="match status" value="1"/>
</dbReference>
<dbReference type="InterPro" id="IPR013324">
    <property type="entry name" value="RNA_pol_sigma_r3/r4-like"/>
</dbReference>
<sequence>MHKPISAQETDLLRDLAQGNLIAFDALYDRYRQPVYANIIKLVRQTETAEDILQEVFVALWENRHKIDTGKSVGGWLFVVSHNKALSVLKKQVRESIVVTWQPDVPDTPATDDRPDEELYGLQMALIEEAVEHLPARKRDVFRRCRFEGQSSEEVAHQIGISTASVDDYLKQSTRFIRDYIRTRTTPSQLAVLAGLLFWLD</sequence>
<evidence type="ECO:0000256" key="3">
    <source>
        <dbReference type="ARBA" id="ARBA00023082"/>
    </source>
</evidence>
<comment type="caution">
    <text evidence="7">The sequence shown here is derived from an EMBL/GenBank/DDBJ whole genome shotgun (WGS) entry which is preliminary data.</text>
</comment>
<dbReference type="Gene3D" id="1.10.10.10">
    <property type="entry name" value="Winged helix-like DNA-binding domain superfamily/Winged helix DNA-binding domain"/>
    <property type="match status" value="1"/>
</dbReference>
<keyword evidence="2" id="KW-0805">Transcription regulation</keyword>
<reference evidence="7 8" key="1">
    <citation type="submission" date="2018-03" db="EMBL/GenBank/DDBJ databases">
        <title>Genomic Encyclopedia of Archaeal and Bacterial Type Strains, Phase II (KMG-II): from individual species to whole genera.</title>
        <authorList>
            <person name="Goeker M."/>
        </authorList>
    </citation>
    <scope>NUCLEOTIDE SEQUENCE [LARGE SCALE GENOMIC DNA]</scope>
    <source>
        <strain evidence="7 8">DSM 28354</strain>
    </source>
</reference>
<keyword evidence="8" id="KW-1185">Reference proteome</keyword>
<protein>
    <submittedName>
        <fullName evidence="7">RNA polymerase sigma-70 factor (ECF subfamily)</fullName>
    </submittedName>
</protein>
<evidence type="ECO:0000256" key="2">
    <source>
        <dbReference type="ARBA" id="ARBA00023015"/>
    </source>
</evidence>
<dbReference type="EMBL" id="PVTE01000048">
    <property type="protein sequence ID" value="PRY21925.1"/>
    <property type="molecule type" value="Genomic_DNA"/>
</dbReference>
<gene>
    <name evidence="7" type="ORF">CLV58_1485</name>
</gene>
<dbReference type="InterPro" id="IPR013325">
    <property type="entry name" value="RNA_pol_sigma_r2"/>
</dbReference>
<keyword evidence="3" id="KW-0731">Sigma factor</keyword>
<dbReference type="PANTHER" id="PTHR43133:SF46">
    <property type="entry name" value="RNA POLYMERASE SIGMA-70 FACTOR ECF SUBFAMILY"/>
    <property type="match status" value="1"/>
</dbReference>
<dbReference type="GO" id="GO:0006352">
    <property type="term" value="P:DNA-templated transcription initiation"/>
    <property type="evidence" value="ECO:0007669"/>
    <property type="project" value="InterPro"/>
</dbReference>
<feature type="domain" description="RNA polymerase sigma-70 region 2" evidence="5">
    <location>
        <begin position="27"/>
        <end position="94"/>
    </location>
</feature>
<dbReference type="RefSeq" id="WP_106140962.1">
    <property type="nucleotide sequence ID" value="NZ_PVTE01000048.1"/>
</dbReference>
<evidence type="ECO:0000259" key="5">
    <source>
        <dbReference type="Pfam" id="PF04542"/>
    </source>
</evidence>
<evidence type="ECO:0000256" key="1">
    <source>
        <dbReference type="ARBA" id="ARBA00010641"/>
    </source>
</evidence>
<organism evidence="7 8">
    <name type="scientific">Spirosoma oryzae</name>
    <dbReference type="NCBI Taxonomy" id="1469603"/>
    <lineage>
        <taxon>Bacteria</taxon>
        <taxon>Pseudomonadati</taxon>
        <taxon>Bacteroidota</taxon>
        <taxon>Cytophagia</taxon>
        <taxon>Cytophagales</taxon>
        <taxon>Cytophagaceae</taxon>
        <taxon>Spirosoma</taxon>
    </lineage>
</organism>
<dbReference type="OrthoDB" id="799938at2"/>
<dbReference type="Gene3D" id="1.10.1740.10">
    <property type="match status" value="1"/>
</dbReference>
<evidence type="ECO:0000256" key="4">
    <source>
        <dbReference type="ARBA" id="ARBA00023163"/>
    </source>
</evidence>
<comment type="similarity">
    <text evidence="1">Belongs to the sigma-70 factor family. ECF subfamily.</text>
</comment>
<dbReference type="GO" id="GO:0016987">
    <property type="term" value="F:sigma factor activity"/>
    <property type="evidence" value="ECO:0007669"/>
    <property type="project" value="UniProtKB-KW"/>
</dbReference>